<evidence type="ECO:0000256" key="3">
    <source>
        <dbReference type="ARBA" id="ARBA00023015"/>
    </source>
</evidence>
<keyword evidence="4" id="KW-0010">Activator</keyword>
<dbReference type="InterPro" id="IPR016152">
    <property type="entry name" value="PTrfase/Anion_transptr"/>
</dbReference>
<evidence type="ECO:0000259" key="6">
    <source>
        <dbReference type="PROSITE" id="PS51094"/>
    </source>
</evidence>
<evidence type="ECO:0000256" key="4">
    <source>
        <dbReference type="ARBA" id="ARBA00023159"/>
    </source>
</evidence>
<dbReference type="AlphaFoldDB" id="A0A7W3RFD6"/>
<dbReference type="Pfam" id="PF05043">
    <property type="entry name" value="Mga"/>
    <property type="match status" value="1"/>
</dbReference>
<dbReference type="InterPro" id="IPR036390">
    <property type="entry name" value="WH_DNA-bd_sf"/>
</dbReference>
<dbReference type="PROSITE" id="PS51099">
    <property type="entry name" value="PTS_EIIB_TYPE_2"/>
    <property type="match status" value="1"/>
</dbReference>
<reference evidence="9" key="1">
    <citation type="submission" date="2020-08" db="EMBL/GenBank/DDBJ databases">
        <title>Functional genomics of gut bacteria from endangered species of beetles.</title>
        <authorList>
            <person name="Carlos-Shanley C."/>
        </authorList>
    </citation>
    <scope>NUCLEOTIDE SEQUENCE [LARGE SCALE GENOMIC DNA]</scope>
    <source>
        <strain evidence="9">S00060</strain>
    </source>
</reference>
<dbReference type="InterPro" id="IPR036634">
    <property type="entry name" value="PRD_sf"/>
</dbReference>
<keyword evidence="2" id="KW-0677">Repeat</keyword>
<dbReference type="PROSITE" id="PS51372">
    <property type="entry name" value="PRD_2"/>
    <property type="match status" value="2"/>
</dbReference>
<dbReference type="SUPFAM" id="SSF55804">
    <property type="entry name" value="Phoshotransferase/anion transport protein"/>
    <property type="match status" value="1"/>
</dbReference>
<feature type="domain" description="PRD" evidence="8">
    <location>
        <begin position="284"/>
        <end position="391"/>
    </location>
</feature>
<dbReference type="Pfam" id="PF00874">
    <property type="entry name" value="PRD"/>
    <property type="match status" value="1"/>
</dbReference>
<accession>A0A7W3RFD6</accession>
<dbReference type="PROSITE" id="PS00372">
    <property type="entry name" value="PTS_EIIA_TYPE_2_HIS"/>
    <property type="match status" value="1"/>
</dbReference>
<dbReference type="CDD" id="cd05568">
    <property type="entry name" value="PTS_IIB_bgl_like"/>
    <property type="match status" value="1"/>
</dbReference>
<dbReference type="Gene3D" id="1.10.10.10">
    <property type="entry name" value="Winged helix-like DNA-binding domain superfamily/Winged helix DNA-binding domain"/>
    <property type="match status" value="1"/>
</dbReference>
<dbReference type="Pfam" id="PF08279">
    <property type="entry name" value="HTH_11"/>
    <property type="match status" value="1"/>
</dbReference>
<dbReference type="CDD" id="cd00211">
    <property type="entry name" value="PTS_IIA_fru"/>
    <property type="match status" value="1"/>
</dbReference>
<feature type="domain" description="PTS EIIB type-2" evidence="7">
    <location>
        <begin position="395"/>
        <end position="482"/>
    </location>
</feature>
<dbReference type="EMBL" id="JACJHT010000002">
    <property type="protein sequence ID" value="MBA9039273.1"/>
    <property type="molecule type" value="Genomic_DNA"/>
</dbReference>
<dbReference type="Pfam" id="PF00359">
    <property type="entry name" value="PTS_EIIA_2"/>
    <property type="match status" value="1"/>
</dbReference>
<dbReference type="InterPro" id="IPR013196">
    <property type="entry name" value="HTH_11"/>
</dbReference>
<name>A0A7W3RFD6_PRIAR</name>
<dbReference type="InterPro" id="IPR007737">
    <property type="entry name" value="Mga_HTH"/>
</dbReference>
<sequence length="672" mass="77706">MLDKRSTAVLQVLLQAATFISVQELMKQFQVSRRTIYYDIEKINDWLCQQELEFVQYTYGKGFFLNDQAKDQVAKQFSHVMPSAYLSVEDRQIYVALMCMLRGGKIGTQQLMDETEVSRNTVLQDIKDLKNKWAKKGISLTYSYKDGYEVKGSESDIRNLLYIHITELLSQHQEELLKRVMKADYEYSLIYNWLVECEDKLGMAFTDKMLTQLAYMLTCCIQRIGGKRYVDALITRKEELEKTRQYKALQEIESVLGFDFPPHEKHYLATVLLSAKVNVVNQADSDDWMRTIVKEMVSRFQAYACVVFEDRNRLEQNLYIHLKTAYYRLLYNIHLPNPMLSAIQTKYQDIVELTKKALLPLENSLQTRINEDEISYFALHFGGWMKKQEGRQKQKRIVIVCANGIGTSRMLQYQLEQLLTDAELIGPMTVRDYEQFKETYDLVITTTPLKKRMNVMLVNPILTDDEKQRLIDLVEPASSQLTTQAIMGIIKQHANIQDEPALLANLKLVIQQSKKMVREDKKPMLHEVLQEPFLQLTDSADDWKSAVRLAAKPLLNYEYIEPSYVEAMIKSVEQLGPYIVIAPKVALPHARPEQGVNRVGMSMLRLKEPVYFSTEKQHGAQLIIVLAATDNETHLKALSQLSMMLSENDNIDKLIAMNTKQEMLALIEAYSN</sequence>
<dbReference type="SUPFAM" id="SSF46785">
    <property type="entry name" value="Winged helix' DNA-binding domain"/>
    <property type="match status" value="2"/>
</dbReference>
<dbReference type="PROSITE" id="PS51094">
    <property type="entry name" value="PTS_EIIA_TYPE_2"/>
    <property type="match status" value="1"/>
</dbReference>
<dbReference type="Proteomes" id="UP000543174">
    <property type="component" value="Unassembled WGS sequence"/>
</dbReference>
<dbReference type="GO" id="GO:0008982">
    <property type="term" value="F:protein-N(PI)-phosphohistidine-sugar phosphotransferase activity"/>
    <property type="evidence" value="ECO:0007669"/>
    <property type="project" value="InterPro"/>
</dbReference>
<dbReference type="SUPFAM" id="SSF63520">
    <property type="entry name" value="PTS-regulatory domain, PRD"/>
    <property type="match status" value="2"/>
</dbReference>
<feature type="domain" description="PTS EIIA type-2" evidence="6">
    <location>
        <begin position="527"/>
        <end position="670"/>
    </location>
</feature>
<dbReference type="Gene3D" id="3.40.930.10">
    <property type="entry name" value="Mannitol-specific EII, Chain A"/>
    <property type="match status" value="1"/>
</dbReference>
<gene>
    <name evidence="9" type="ORF">HNP21_002380</name>
</gene>
<evidence type="ECO:0000259" key="8">
    <source>
        <dbReference type="PROSITE" id="PS51372"/>
    </source>
</evidence>
<evidence type="ECO:0000256" key="5">
    <source>
        <dbReference type="ARBA" id="ARBA00023163"/>
    </source>
</evidence>
<evidence type="ECO:0000256" key="2">
    <source>
        <dbReference type="ARBA" id="ARBA00022737"/>
    </source>
</evidence>
<dbReference type="Gene3D" id="1.10.1790.10">
    <property type="entry name" value="PRD domain"/>
    <property type="match status" value="1"/>
</dbReference>
<dbReference type="PANTHER" id="PTHR30185:SF9">
    <property type="entry name" value="MANNITOL-SPECIFIC PHOSPHOTRANSFERASE ENZYME IIA COMPONENT"/>
    <property type="match status" value="1"/>
</dbReference>
<keyword evidence="5" id="KW-0804">Transcription</keyword>
<keyword evidence="1" id="KW-0808">Transferase</keyword>
<dbReference type="Gene3D" id="3.40.50.2300">
    <property type="match status" value="1"/>
</dbReference>
<feature type="domain" description="PRD" evidence="8">
    <location>
        <begin position="181"/>
        <end position="282"/>
    </location>
</feature>
<protein>
    <submittedName>
        <fullName evidence="9">Transcriptional antiterminator/mannitol/fructose-specific phosphotransferase system IIA component (Ntr-type)</fullName>
    </submittedName>
</protein>
<dbReference type="InterPro" id="IPR013011">
    <property type="entry name" value="PTS_EIIB_2"/>
</dbReference>
<evidence type="ECO:0000256" key="1">
    <source>
        <dbReference type="ARBA" id="ARBA00022679"/>
    </source>
</evidence>
<dbReference type="InterPro" id="IPR050661">
    <property type="entry name" value="BglG_antiterminators"/>
</dbReference>
<organism evidence="9 10">
    <name type="scientific">Priestia aryabhattai</name>
    <name type="common">Bacillus aryabhattai</name>
    <dbReference type="NCBI Taxonomy" id="412384"/>
    <lineage>
        <taxon>Bacteria</taxon>
        <taxon>Bacillati</taxon>
        <taxon>Bacillota</taxon>
        <taxon>Bacilli</taxon>
        <taxon>Bacillales</taxon>
        <taxon>Bacillaceae</taxon>
        <taxon>Priestia</taxon>
    </lineage>
</organism>
<evidence type="ECO:0000313" key="9">
    <source>
        <dbReference type="EMBL" id="MBA9039273.1"/>
    </source>
</evidence>
<dbReference type="SUPFAM" id="SSF52794">
    <property type="entry name" value="PTS system IIB component-like"/>
    <property type="match status" value="1"/>
</dbReference>
<dbReference type="InterPro" id="IPR002178">
    <property type="entry name" value="PTS_EIIA_type-2_dom"/>
</dbReference>
<dbReference type="PANTHER" id="PTHR30185">
    <property type="entry name" value="CRYPTIC BETA-GLUCOSIDE BGL OPERON ANTITERMINATOR"/>
    <property type="match status" value="1"/>
</dbReference>
<dbReference type="InterPro" id="IPR036388">
    <property type="entry name" value="WH-like_DNA-bd_sf"/>
</dbReference>
<evidence type="ECO:0000259" key="7">
    <source>
        <dbReference type="PROSITE" id="PS51099"/>
    </source>
</evidence>
<comment type="caution">
    <text evidence="9">The sequence shown here is derived from an EMBL/GenBank/DDBJ whole genome shotgun (WGS) entry which is preliminary data.</text>
</comment>
<keyword evidence="3" id="KW-0805">Transcription regulation</keyword>
<dbReference type="InterPro" id="IPR036095">
    <property type="entry name" value="PTS_EIIB-like_sf"/>
</dbReference>
<dbReference type="InterPro" id="IPR011608">
    <property type="entry name" value="PRD"/>
</dbReference>
<proteinExistence type="predicted"/>
<keyword evidence="10" id="KW-1185">Reference proteome</keyword>
<evidence type="ECO:0000313" key="10">
    <source>
        <dbReference type="Proteomes" id="UP000543174"/>
    </source>
</evidence>
<dbReference type="GO" id="GO:0006355">
    <property type="term" value="P:regulation of DNA-templated transcription"/>
    <property type="evidence" value="ECO:0007669"/>
    <property type="project" value="InterPro"/>
</dbReference>
<dbReference type="Pfam" id="PF02302">
    <property type="entry name" value="PTS_IIB"/>
    <property type="match status" value="1"/>
</dbReference>
<dbReference type="InterPro" id="IPR003501">
    <property type="entry name" value="PTS_EIIB_2/3"/>
</dbReference>
<dbReference type="GO" id="GO:0009401">
    <property type="term" value="P:phosphoenolpyruvate-dependent sugar phosphotransferase system"/>
    <property type="evidence" value="ECO:0007669"/>
    <property type="project" value="InterPro"/>
</dbReference>